<organism evidence="2 4">
    <name type="scientific">Cochliobolus heterostrophus (strain C5 / ATCC 48332 / race O)</name>
    <name type="common">Southern corn leaf blight fungus</name>
    <name type="synonym">Bipolaris maydis</name>
    <dbReference type="NCBI Taxonomy" id="701091"/>
    <lineage>
        <taxon>Eukaryota</taxon>
        <taxon>Fungi</taxon>
        <taxon>Dikarya</taxon>
        <taxon>Ascomycota</taxon>
        <taxon>Pezizomycotina</taxon>
        <taxon>Dothideomycetes</taxon>
        <taxon>Pleosporomycetidae</taxon>
        <taxon>Pleosporales</taxon>
        <taxon>Pleosporineae</taxon>
        <taxon>Pleosporaceae</taxon>
        <taxon>Bipolaris</taxon>
    </lineage>
</organism>
<dbReference type="Proteomes" id="UP000016936">
    <property type="component" value="Unassembled WGS sequence"/>
</dbReference>
<reference evidence="2" key="2">
    <citation type="submission" date="2012-06" db="EMBL/GenBank/DDBJ databases">
        <title>Comparative genome structure, secondary metabolite and effector coding capacity across Cochliobolus pathogens.</title>
        <authorList>
            <consortium name="US DOE Joint Genome Institute (JGI-PGF)"/>
            <person name="Condon B.J."/>
            <person name="Leng Y."/>
            <person name="Wu D."/>
            <person name="Bushley K.E."/>
            <person name="Ohm R.A."/>
            <person name="Otillar R."/>
            <person name="Martin J."/>
            <person name="Schackwitz W."/>
            <person name="Grimwood J."/>
            <person name="MohdZainudin N."/>
            <person name="Xue C."/>
            <person name="Wang R."/>
            <person name="Dhillon B."/>
            <person name="Tu Z.J."/>
            <person name="Steffenson B.J."/>
            <person name="Salamov A."/>
            <person name="Sun H."/>
            <person name="Lowry S."/>
            <person name="LaButti K."/>
            <person name="Han J."/>
            <person name="Copeland A."/>
            <person name="Lindquist E."/>
            <person name="Lucas S."/>
            <person name="Barry K."/>
            <person name="Schmutz J."/>
            <person name="Baker S."/>
            <person name="Grigoriev I.V."/>
            <person name="Zhong S."/>
            <person name="Turgeon B.G."/>
        </authorList>
    </citation>
    <scope>NUCLEOTIDE SEQUENCE</scope>
    <source>
        <strain evidence="2">C5</strain>
    </source>
</reference>
<accession>M2TG52</accession>
<feature type="compositionally biased region" description="Polar residues" evidence="1">
    <location>
        <begin position="1"/>
        <end position="10"/>
    </location>
</feature>
<gene>
    <name evidence="3" type="ORF">COCHEDRAFT_1215422</name>
    <name evidence="2" type="ORF">COCHEDRAFT_1219200</name>
</gene>
<name>M2TG52_COCH5</name>
<dbReference type="EMBL" id="KB445578">
    <property type="protein sequence ID" value="EMD90429.1"/>
    <property type="molecule type" value="Genomic_DNA"/>
</dbReference>
<dbReference type="AlphaFoldDB" id="M2TG52"/>
<dbReference type="HOGENOM" id="CLU_088987_0_0_1"/>
<evidence type="ECO:0000313" key="4">
    <source>
        <dbReference type="Proteomes" id="UP000016936"/>
    </source>
</evidence>
<reference evidence="4" key="3">
    <citation type="journal article" date="2013" name="PLoS Genet.">
        <title>Comparative genome structure, secondary metabolite, and effector coding capacity across Cochliobolus pathogens.</title>
        <authorList>
            <person name="Condon B.J."/>
            <person name="Leng Y."/>
            <person name="Wu D."/>
            <person name="Bushley K.E."/>
            <person name="Ohm R.A."/>
            <person name="Otillar R."/>
            <person name="Martin J."/>
            <person name="Schackwitz W."/>
            <person name="Grimwood J."/>
            <person name="MohdZainudin N."/>
            <person name="Xue C."/>
            <person name="Wang R."/>
            <person name="Manning V.A."/>
            <person name="Dhillon B."/>
            <person name="Tu Z.J."/>
            <person name="Steffenson B.J."/>
            <person name="Salamov A."/>
            <person name="Sun H."/>
            <person name="Lowry S."/>
            <person name="LaButti K."/>
            <person name="Han J."/>
            <person name="Copeland A."/>
            <person name="Lindquist E."/>
            <person name="Barry K."/>
            <person name="Schmutz J."/>
            <person name="Baker S.E."/>
            <person name="Ciuffetti L.M."/>
            <person name="Grigoriev I.V."/>
            <person name="Zhong S."/>
            <person name="Turgeon B.G."/>
        </authorList>
    </citation>
    <scope>NUCLEOTIDE SEQUENCE [LARGE SCALE GENOMIC DNA]</scope>
    <source>
        <strain evidence="4">C5 / ATCC 48332 / race O</strain>
    </source>
</reference>
<evidence type="ECO:0000313" key="2">
    <source>
        <dbReference type="EMBL" id="EMD85479.1"/>
    </source>
</evidence>
<protein>
    <submittedName>
        <fullName evidence="2">Uncharacterized protein</fullName>
    </submittedName>
</protein>
<proteinExistence type="predicted"/>
<dbReference type="OrthoDB" id="3776562at2759"/>
<keyword evidence="4" id="KW-1185">Reference proteome</keyword>
<evidence type="ECO:0000313" key="3">
    <source>
        <dbReference type="EMBL" id="EMD90429.1"/>
    </source>
</evidence>
<feature type="region of interest" description="Disordered" evidence="1">
    <location>
        <begin position="1"/>
        <end position="21"/>
    </location>
</feature>
<sequence>MAMLRDSSTGEGPPAANGAPTTFHGWPRLPDELKLEVLSHLLTFTEGIYIYRGTPSYDSSMEESHQKRLNDHLFPLIATRNSNLALLAQEAYYKHNVFIVYFWLHFDNITYWPKASCARKIRHMTLCLGLYAGSTMEELLVDCEGARLFRPTRDLRTDAITCPKEKAEATRIAKAIQDHQTTHPHLNNLQTLFIDAFIICRDFPHAESGPKCECCSCLQQSVSLENLISGLELVLQAKKVVAKTETECRFATTNCDEHNRIIINGLAERATKK</sequence>
<dbReference type="EMBL" id="KB445588">
    <property type="protein sequence ID" value="EMD85479.1"/>
    <property type="molecule type" value="Genomic_DNA"/>
</dbReference>
<evidence type="ECO:0000256" key="1">
    <source>
        <dbReference type="SAM" id="MobiDB-lite"/>
    </source>
</evidence>
<reference evidence="2 4" key="1">
    <citation type="journal article" date="2012" name="PLoS Pathog.">
        <title>Diverse lifestyles and strategies of plant pathogenesis encoded in the genomes of eighteen Dothideomycetes fungi.</title>
        <authorList>
            <person name="Ohm R.A."/>
            <person name="Feau N."/>
            <person name="Henrissat B."/>
            <person name="Schoch C.L."/>
            <person name="Horwitz B.A."/>
            <person name="Barry K.W."/>
            <person name="Condon B.J."/>
            <person name="Copeland A.C."/>
            <person name="Dhillon B."/>
            <person name="Glaser F."/>
            <person name="Hesse C.N."/>
            <person name="Kosti I."/>
            <person name="LaButti K."/>
            <person name="Lindquist E.A."/>
            <person name="Lucas S."/>
            <person name="Salamov A.A."/>
            <person name="Bradshaw R.E."/>
            <person name="Ciuffetti L."/>
            <person name="Hamelin R.C."/>
            <person name="Kema G.H.J."/>
            <person name="Lawrence C."/>
            <person name="Scott J.A."/>
            <person name="Spatafora J.W."/>
            <person name="Turgeon B.G."/>
            <person name="de Wit P.J.G.M."/>
            <person name="Zhong S."/>
            <person name="Goodwin S.B."/>
            <person name="Grigoriev I.V."/>
        </authorList>
    </citation>
    <scope>NUCLEOTIDE SEQUENCE [LARGE SCALE GENOMIC DNA]</scope>
    <source>
        <strain evidence="2">C5</strain>
        <strain evidence="4">C5 / ATCC 48332 / race O</strain>
    </source>
</reference>